<sequence length="159" mass="15956">MARSGSFGVNYKKSFGTDPAIVEAKLGDIGTDTDGEWMYVKAGAAVAQYAFVLISDSFVATETSGASSIVQHVGVAQAALLTNEFAWVWIGGPAGGGVGKGIKGKIAASYVANTPLLTTAAAGVADDAGSTTIKNVSATTLTTGAASVELKSTGYLTLN</sequence>
<accession>A0A6J5PEL1</accession>
<protein>
    <submittedName>
        <fullName evidence="1">Uncharacterized protein</fullName>
    </submittedName>
</protein>
<name>A0A6J5PEL1_9CAUD</name>
<organism evidence="1">
    <name type="scientific">uncultured Caudovirales phage</name>
    <dbReference type="NCBI Taxonomy" id="2100421"/>
    <lineage>
        <taxon>Viruses</taxon>
        <taxon>Duplodnaviria</taxon>
        <taxon>Heunggongvirae</taxon>
        <taxon>Uroviricota</taxon>
        <taxon>Caudoviricetes</taxon>
        <taxon>Peduoviridae</taxon>
        <taxon>Maltschvirus</taxon>
        <taxon>Maltschvirus maltsch</taxon>
    </lineage>
</organism>
<evidence type="ECO:0000313" key="1">
    <source>
        <dbReference type="EMBL" id="CAB4166064.1"/>
    </source>
</evidence>
<reference evidence="1" key="1">
    <citation type="submission" date="2020-04" db="EMBL/GenBank/DDBJ databases">
        <authorList>
            <person name="Chiriac C."/>
            <person name="Salcher M."/>
            <person name="Ghai R."/>
            <person name="Kavagutti S V."/>
        </authorList>
    </citation>
    <scope>NUCLEOTIDE SEQUENCE</scope>
</reference>
<dbReference type="EMBL" id="LR796790">
    <property type="protein sequence ID" value="CAB4166064.1"/>
    <property type="molecule type" value="Genomic_DNA"/>
</dbReference>
<proteinExistence type="predicted"/>
<gene>
    <name evidence="1" type="ORF">UFOVP851_7</name>
</gene>